<dbReference type="RefSeq" id="WP_377301091.1">
    <property type="nucleotide sequence ID" value="NZ_CP180191.1"/>
</dbReference>
<dbReference type="InterPro" id="IPR050553">
    <property type="entry name" value="Thioredoxin_ResA/DsbE_sf"/>
</dbReference>
<feature type="domain" description="Thioredoxin" evidence="1">
    <location>
        <begin position="35"/>
        <end position="178"/>
    </location>
</feature>
<dbReference type="Gene3D" id="3.40.30.10">
    <property type="entry name" value="Glutaredoxin"/>
    <property type="match status" value="1"/>
</dbReference>
<dbReference type="Pfam" id="PF08534">
    <property type="entry name" value="Redoxin"/>
    <property type="match status" value="1"/>
</dbReference>
<name>A0ABV7H5P8_9BURK</name>
<sequence>MIQQPRAALSGAVRWLFIGVLAGLLASLAPAALAQKVGDAVALPSLRLAEGTVVDAASLRGQPVLIYVWASWCPFCARQTPYYQKLHEQLQASKNALRIISVSIDKRPEDAIKYMNERGYTFPVSFDAQAIGKALGARPGLPRVYLIDRHGRLAVSQAGELFEEDIAAFARFGDTTGDKR</sequence>
<protein>
    <submittedName>
        <fullName evidence="2">TlpA family protein disulfide reductase</fullName>
    </submittedName>
</protein>
<evidence type="ECO:0000313" key="3">
    <source>
        <dbReference type="Proteomes" id="UP001595556"/>
    </source>
</evidence>
<dbReference type="Proteomes" id="UP001595556">
    <property type="component" value="Unassembled WGS sequence"/>
</dbReference>
<proteinExistence type="predicted"/>
<dbReference type="PANTHER" id="PTHR42852">
    <property type="entry name" value="THIOL:DISULFIDE INTERCHANGE PROTEIN DSBE"/>
    <property type="match status" value="1"/>
</dbReference>
<organism evidence="2 3">
    <name type="scientific">Piscinibacterium candidicorallinum</name>
    <dbReference type="NCBI Taxonomy" id="1793872"/>
    <lineage>
        <taxon>Bacteria</taxon>
        <taxon>Pseudomonadati</taxon>
        <taxon>Pseudomonadota</taxon>
        <taxon>Betaproteobacteria</taxon>
        <taxon>Burkholderiales</taxon>
        <taxon>Piscinibacterium</taxon>
    </lineage>
</organism>
<dbReference type="InterPro" id="IPR036249">
    <property type="entry name" value="Thioredoxin-like_sf"/>
</dbReference>
<reference evidence="3" key="1">
    <citation type="journal article" date="2019" name="Int. J. Syst. Evol. Microbiol.">
        <title>The Global Catalogue of Microorganisms (GCM) 10K type strain sequencing project: providing services to taxonomists for standard genome sequencing and annotation.</title>
        <authorList>
            <consortium name="The Broad Institute Genomics Platform"/>
            <consortium name="The Broad Institute Genome Sequencing Center for Infectious Disease"/>
            <person name="Wu L."/>
            <person name="Ma J."/>
        </authorList>
    </citation>
    <scope>NUCLEOTIDE SEQUENCE [LARGE SCALE GENOMIC DNA]</scope>
    <source>
        <strain evidence="3">KCTC 52168</strain>
    </source>
</reference>
<dbReference type="InterPro" id="IPR013740">
    <property type="entry name" value="Redoxin"/>
</dbReference>
<gene>
    <name evidence="2" type="ORF">ACFOEN_03390</name>
</gene>
<evidence type="ECO:0000313" key="2">
    <source>
        <dbReference type="EMBL" id="MFC3146682.1"/>
    </source>
</evidence>
<dbReference type="EMBL" id="JBHRTI010000003">
    <property type="protein sequence ID" value="MFC3146682.1"/>
    <property type="molecule type" value="Genomic_DNA"/>
</dbReference>
<dbReference type="PANTHER" id="PTHR42852:SF13">
    <property type="entry name" value="PROTEIN DIPZ"/>
    <property type="match status" value="1"/>
</dbReference>
<keyword evidence="3" id="KW-1185">Reference proteome</keyword>
<comment type="caution">
    <text evidence="2">The sequence shown here is derived from an EMBL/GenBank/DDBJ whole genome shotgun (WGS) entry which is preliminary data.</text>
</comment>
<dbReference type="InterPro" id="IPR013766">
    <property type="entry name" value="Thioredoxin_domain"/>
</dbReference>
<dbReference type="SUPFAM" id="SSF52833">
    <property type="entry name" value="Thioredoxin-like"/>
    <property type="match status" value="1"/>
</dbReference>
<evidence type="ECO:0000259" key="1">
    <source>
        <dbReference type="PROSITE" id="PS51352"/>
    </source>
</evidence>
<accession>A0ABV7H5P8</accession>
<dbReference type="CDD" id="cd02966">
    <property type="entry name" value="TlpA_like_family"/>
    <property type="match status" value="1"/>
</dbReference>
<dbReference type="PROSITE" id="PS51352">
    <property type="entry name" value="THIOREDOXIN_2"/>
    <property type="match status" value="1"/>
</dbReference>